<name>A0A2V1CZD8_9PLEO</name>
<reference evidence="1 2" key="1">
    <citation type="journal article" date="2018" name="Sci. Rep.">
        <title>Comparative genomics provides insights into the lifestyle and reveals functional heterogeneity of dark septate endophytic fungi.</title>
        <authorList>
            <person name="Knapp D.G."/>
            <person name="Nemeth J.B."/>
            <person name="Barry K."/>
            <person name="Hainaut M."/>
            <person name="Henrissat B."/>
            <person name="Johnson J."/>
            <person name="Kuo A."/>
            <person name="Lim J.H.P."/>
            <person name="Lipzen A."/>
            <person name="Nolan M."/>
            <person name="Ohm R.A."/>
            <person name="Tamas L."/>
            <person name="Grigoriev I.V."/>
            <person name="Spatafora J.W."/>
            <person name="Nagy L.G."/>
            <person name="Kovacs G.M."/>
        </authorList>
    </citation>
    <scope>NUCLEOTIDE SEQUENCE [LARGE SCALE GENOMIC DNA]</scope>
    <source>
        <strain evidence="1 2">DSE2036</strain>
    </source>
</reference>
<sequence length="342" mass="38768">MEPDPNGDVLLECKDQNSDTLTTFRVSSKVLQLASPVFTGMFGPHFREGQLLQQGENPVIRLEEDDASSMSIIFDILHFRGGGKNDEMDAERLARLAIHCDKYDLAKALGPWVSVWFENVKKTMEPSEELGFMLLAAHLFDNCGEFQEMSEMALKILPLGFEEEWESQELLALLPMGIQDAITIRVKRTLDNLQMELQNVELSLRYSIRGYEIPQRMCMLCGRTLPEVAKKCHPCYNSDLLVKYCTSETRIAEYFAILRKVELWPTVQPFGNSSVADIVSRIARAQSDLKHDCTADSSCPLIVHMDTLTGKARRIEKGIIGLCLRCIKESDGWEDSQRCNHL</sequence>
<evidence type="ECO:0008006" key="3">
    <source>
        <dbReference type="Google" id="ProtNLM"/>
    </source>
</evidence>
<dbReference type="OrthoDB" id="3782706at2759"/>
<dbReference type="Proteomes" id="UP000244855">
    <property type="component" value="Unassembled WGS sequence"/>
</dbReference>
<proteinExistence type="predicted"/>
<protein>
    <recommendedName>
        <fullName evidence="3">BTB domain-containing protein</fullName>
    </recommendedName>
</protein>
<evidence type="ECO:0000313" key="2">
    <source>
        <dbReference type="Proteomes" id="UP000244855"/>
    </source>
</evidence>
<accession>A0A2V1CZD8</accession>
<dbReference type="Gene3D" id="3.30.710.10">
    <property type="entry name" value="Potassium Channel Kv1.1, Chain A"/>
    <property type="match status" value="1"/>
</dbReference>
<organism evidence="1 2">
    <name type="scientific">Periconia macrospinosa</name>
    <dbReference type="NCBI Taxonomy" id="97972"/>
    <lineage>
        <taxon>Eukaryota</taxon>
        <taxon>Fungi</taxon>
        <taxon>Dikarya</taxon>
        <taxon>Ascomycota</taxon>
        <taxon>Pezizomycotina</taxon>
        <taxon>Dothideomycetes</taxon>
        <taxon>Pleosporomycetidae</taxon>
        <taxon>Pleosporales</taxon>
        <taxon>Massarineae</taxon>
        <taxon>Periconiaceae</taxon>
        <taxon>Periconia</taxon>
    </lineage>
</organism>
<keyword evidence="2" id="KW-1185">Reference proteome</keyword>
<gene>
    <name evidence="1" type="ORF">DM02DRAFT_546556</name>
</gene>
<dbReference type="STRING" id="97972.A0A2V1CZD8"/>
<dbReference type="EMBL" id="KZ805978">
    <property type="protein sequence ID" value="PVH91051.1"/>
    <property type="molecule type" value="Genomic_DNA"/>
</dbReference>
<dbReference type="AlphaFoldDB" id="A0A2V1CZD8"/>
<dbReference type="InterPro" id="IPR011333">
    <property type="entry name" value="SKP1/BTB/POZ_sf"/>
</dbReference>
<evidence type="ECO:0000313" key="1">
    <source>
        <dbReference type="EMBL" id="PVH91051.1"/>
    </source>
</evidence>